<protein>
    <submittedName>
        <fullName evidence="1">Uncharacterized protein</fullName>
    </submittedName>
</protein>
<dbReference type="Proteomes" id="UP001610861">
    <property type="component" value="Unassembled WGS sequence"/>
</dbReference>
<organism evidence="1 2">
    <name type="scientific">Microbacterium alkaliflavum</name>
    <dbReference type="NCBI Taxonomy" id="3248839"/>
    <lineage>
        <taxon>Bacteria</taxon>
        <taxon>Bacillati</taxon>
        <taxon>Actinomycetota</taxon>
        <taxon>Actinomycetes</taxon>
        <taxon>Micrococcales</taxon>
        <taxon>Microbacteriaceae</taxon>
        <taxon>Microbacterium</taxon>
    </lineage>
</organism>
<proteinExistence type="predicted"/>
<evidence type="ECO:0000313" key="2">
    <source>
        <dbReference type="Proteomes" id="UP001610861"/>
    </source>
</evidence>
<dbReference type="EMBL" id="JBIQWL010000015">
    <property type="protein sequence ID" value="MFH8253084.1"/>
    <property type="molecule type" value="Genomic_DNA"/>
</dbReference>
<reference evidence="1 2" key="1">
    <citation type="submission" date="2024-09" db="EMBL/GenBank/DDBJ databases">
        <authorList>
            <person name="Pan X."/>
        </authorList>
    </citation>
    <scope>NUCLEOTIDE SEQUENCE [LARGE SCALE GENOMIC DNA]</scope>
    <source>
        <strain evidence="1 2">B2969</strain>
    </source>
</reference>
<gene>
    <name evidence="1" type="ORF">ACH3VR_22140</name>
</gene>
<dbReference type="RefSeq" id="WP_397558509.1">
    <property type="nucleotide sequence ID" value="NZ_JBIQWL010000015.1"/>
</dbReference>
<comment type="caution">
    <text evidence="1">The sequence shown here is derived from an EMBL/GenBank/DDBJ whole genome shotgun (WGS) entry which is preliminary data.</text>
</comment>
<accession>A0ABW7QE18</accession>
<evidence type="ECO:0000313" key="1">
    <source>
        <dbReference type="EMBL" id="MFH8253084.1"/>
    </source>
</evidence>
<keyword evidence="2" id="KW-1185">Reference proteome</keyword>
<sequence>MSALYGSAAASVSDEIYRDWSADRWAGSRVPAFCDWPTCQVEINRGRDFRCVAHGVDDGCELFFCPRHLVQIAVHDLVRPKPDHARWELMILTDDTLEPWRQNHPTELEQERRRQEHTTLRETLNDLAQSADRQAARAAALSGLAQSSRLFHLADELRRAAAALGGTMSRDDVLEVLDGAQRVVVTAMLQLDAAERTVEI</sequence>
<name>A0ABW7QE18_9MICO</name>